<dbReference type="STRING" id="121845.A0A3Q0IYP4"/>
<protein>
    <submittedName>
        <fullName evidence="2">Uncharacterized protein LOC113467674</fullName>
    </submittedName>
</protein>
<sequence>MPIHMYGHVLSWPTPTSTLPSSPSTPTPWSCPSIKNDLCACDLPHTLRCTANKSDLYAISESLRGLEPDERVSLLDCTLSNVTVLPEKEMYSYHNVADIPGASEDTPVILPYMRTE</sequence>
<keyword evidence="1" id="KW-1185">Reference proteome</keyword>
<dbReference type="GeneID" id="113467674"/>
<gene>
    <name evidence="2" type="primary">LOC113467674</name>
</gene>
<dbReference type="RefSeq" id="XP_026679798.1">
    <property type="nucleotide sequence ID" value="XM_026823997.1"/>
</dbReference>
<dbReference type="AlphaFoldDB" id="A0A3Q0IYP4"/>
<proteinExistence type="predicted"/>
<reference evidence="2" key="1">
    <citation type="submission" date="2025-08" db="UniProtKB">
        <authorList>
            <consortium name="RefSeq"/>
        </authorList>
    </citation>
    <scope>IDENTIFICATION</scope>
</reference>
<dbReference type="Proteomes" id="UP000079169">
    <property type="component" value="Unplaced"/>
</dbReference>
<dbReference type="KEGG" id="dci:113467674"/>
<dbReference type="PaxDb" id="121845-A0A3Q0IYP4"/>
<evidence type="ECO:0000313" key="1">
    <source>
        <dbReference type="Proteomes" id="UP000079169"/>
    </source>
</evidence>
<evidence type="ECO:0000313" key="2">
    <source>
        <dbReference type="RefSeq" id="XP_026679798.1"/>
    </source>
</evidence>
<organism evidence="1 2">
    <name type="scientific">Diaphorina citri</name>
    <name type="common">Asian citrus psyllid</name>
    <dbReference type="NCBI Taxonomy" id="121845"/>
    <lineage>
        <taxon>Eukaryota</taxon>
        <taxon>Metazoa</taxon>
        <taxon>Ecdysozoa</taxon>
        <taxon>Arthropoda</taxon>
        <taxon>Hexapoda</taxon>
        <taxon>Insecta</taxon>
        <taxon>Pterygota</taxon>
        <taxon>Neoptera</taxon>
        <taxon>Paraneoptera</taxon>
        <taxon>Hemiptera</taxon>
        <taxon>Sternorrhyncha</taxon>
        <taxon>Psylloidea</taxon>
        <taxon>Psyllidae</taxon>
        <taxon>Diaphorininae</taxon>
        <taxon>Diaphorina</taxon>
    </lineage>
</organism>
<name>A0A3Q0IYP4_DIACI</name>
<accession>A0A3Q0IYP4</accession>